<name>A0ABT7HBU8_9GAMM</name>
<dbReference type="RefSeq" id="WP_285367486.1">
    <property type="nucleotide sequence ID" value="NZ_JASSQD010000001.1"/>
</dbReference>
<dbReference type="CDD" id="cd06225">
    <property type="entry name" value="HAMP"/>
    <property type="match status" value="1"/>
</dbReference>
<dbReference type="PROSITE" id="PS50111">
    <property type="entry name" value="CHEMOTAXIS_TRANSDUC_2"/>
    <property type="match status" value="1"/>
</dbReference>
<feature type="domain" description="HAMP" evidence="10">
    <location>
        <begin position="295"/>
        <end position="349"/>
    </location>
</feature>
<feature type="transmembrane region" description="Helical" evidence="8">
    <location>
        <begin position="273"/>
        <end position="293"/>
    </location>
</feature>
<accession>A0ABT7HBU8</accession>
<dbReference type="PANTHER" id="PTHR32089">
    <property type="entry name" value="METHYL-ACCEPTING CHEMOTAXIS PROTEIN MCPB"/>
    <property type="match status" value="1"/>
</dbReference>
<keyword evidence="4 8" id="KW-0472">Membrane</keyword>
<dbReference type="Gene3D" id="1.10.287.950">
    <property type="entry name" value="Methyl-accepting chemotaxis protein"/>
    <property type="match status" value="1"/>
</dbReference>
<dbReference type="Pfam" id="PF00015">
    <property type="entry name" value="MCPsignal"/>
    <property type="match status" value="1"/>
</dbReference>
<feature type="domain" description="Methyl-accepting transducer" evidence="9">
    <location>
        <begin position="354"/>
        <end position="590"/>
    </location>
</feature>
<evidence type="ECO:0000256" key="5">
    <source>
        <dbReference type="ARBA" id="ARBA00023224"/>
    </source>
</evidence>
<dbReference type="InterPro" id="IPR004089">
    <property type="entry name" value="MCPsignal_dom"/>
</dbReference>
<evidence type="ECO:0000256" key="8">
    <source>
        <dbReference type="SAM" id="Phobius"/>
    </source>
</evidence>
<evidence type="ECO:0000259" key="10">
    <source>
        <dbReference type="PROSITE" id="PS50885"/>
    </source>
</evidence>
<keyword evidence="2 8" id="KW-0812">Transmembrane</keyword>
<evidence type="ECO:0000256" key="7">
    <source>
        <dbReference type="PROSITE-ProRule" id="PRU00284"/>
    </source>
</evidence>
<evidence type="ECO:0000256" key="1">
    <source>
        <dbReference type="ARBA" id="ARBA00004141"/>
    </source>
</evidence>
<dbReference type="InterPro" id="IPR003660">
    <property type="entry name" value="HAMP_dom"/>
</dbReference>
<dbReference type="Pfam" id="PF00672">
    <property type="entry name" value="HAMP"/>
    <property type="match status" value="1"/>
</dbReference>
<dbReference type="SMART" id="SM00283">
    <property type="entry name" value="MA"/>
    <property type="match status" value="1"/>
</dbReference>
<dbReference type="PROSITE" id="PS50885">
    <property type="entry name" value="HAMP"/>
    <property type="match status" value="1"/>
</dbReference>
<dbReference type="Proteomes" id="UP001223547">
    <property type="component" value="Unassembled WGS sequence"/>
</dbReference>
<organism evidence="11 12">
    <name type="scientific">Marinobacter albus</name>
    <dbReference type="NCBI Taxonomy" id="3030833"/>
    <lineage>
        <taxon>Bacteria</taxon>
        <taxon>Pseudomonadati</taxon>
        <taxon>Pseudomonadota</taxon>
        <taxon>Gammaproteobacteria</taxon>
        <taxon>Pseudomonadales</taxon>
        <taxon>Marinobacteraceae</taxon>
        <taxon>Marinobacter</taxon>
    </lineage>
</organism>
<evidence type="ECO:0000256" key="3">
    <source>
        <dbReference type="ARBA" id="ARBA00022989"/>
    </source>
</evidence>
<dbReference type="SUPFAM" id="SSF58104">
    <property type="entry name" value="Methyl-accepting chemotaxis protein (MCP) signaling domain"/>
    <property type="match status" value="1"/>
</dbReference>
<keyword evidence="5 7" id="KW-0807">Transducer</keyword>
<evidence type="ECO:0000256" key="6">
    <source>
        <dbReference type="ARBA" id="ARBA00029447"/>
    </source>
</evidence>
<reference evidence="11 12" key="1">
    <citation type="submission" date="2023-05" db="EMBL/GenBank/DDBJ databases">
        <title>Marinobacter albus sp. nov., a marine bacterium isolated from sand in a coastal intertidal zone of huludao.</title>
        <authorList>
            <person name="Deng T."/>
        </authorList>
    </citation>
    <scope>NUCLEOTIDE SEQUENCE [LARGE SCALE GENOMIC DNA]</scope>
    <source>
        <strain evidence="11 12">M216</strain>
    </source>
</reference>
<dbReference type="CDD" id="cd11386">
    <property type="entry name" value="MCP_signal"/>
    <property type="match status" value="1"/>
</dbReference>
<gene>
    <name evidence="11" type="ORF">QQF73_05280</name>
</gene>
<keyword evidence="12" id="KW-1185">Reference proteome</keyword>
<comment type="subcellular location">
    <subcellularLocation>
        <location evidence="1">Membrane</location>
        <topology evidence="1">Multi-pass membrane protein</topology>
    </subcellularLocation>
</comment>
<protein>
    <submittedName>
        <fullName evidence="11">Methyl-accepting chemotaxis protein</fullName>
    </submittedName>
</protein>
<evidence type="ECO:0000313" key="11">
    <source>
        <dbReference type="EMBL" id="MDK9557031.1"/>
    </source>
</evidence>
<evidence type="ECO:0000256" key="2">
    <source>
        <dbReference type="ARBA" id="ARBA00022692"/>
    </source>
</evidence>
<evidence type="ECO:0000256" key="4">
    <source>
        <dbReference type="ARBA" id="ARBA00023136"/>
    </source>
</evidence>
<dbReference type="PANTHER" id="PTHR32089:SF119">
    <property type="entry name" value="METHYL-ACCEPTING CHEMOTAXIS PROTEIN CTPL"/>
    <property type="match status" value="1"/>
</dbReference>
<dbReference type="SMART" id="SM00304">
    <property type="entry name" value="HAMP"/>
    <property type="match status" value="1"/>
</dbReference>
<proteinExistence type="inferred from homology"/>
<evidence type="ECO:0000313" key="12">
    <source>
        <dbReference type="Proteomes" id="UP001223547"/>
    </source>
</evidence>
<comment type="caution">
    <text evidence="11">The sequence shown here is derived from an EMBL/GenBank/DDBJ whole genome shotgun (WGS) entry which is preliminary data.</text>
</comment>
<evidence type="ECO:0000259" key="9">
    <source>
        <dbReference type="PROSITE" id="PS50111"/>
    </source>
</evidence>
<comment type="similarity">
    <text evidence="6">Belongs to the methyl-accepting chemotaxis (MCP) protein family.</text>
</comment>
<dbReference type="EMBL" id="JASSQD010000001">
    <property type="protein sequence ID" value="MDK9557031.1"/>
    <property type="molecule type" value="Genomic_DNA"/>
</dbReference>
<sequence length="626" mass="67060">MALSWKQKFSLLIAATFIGLAIAMLASLSGLSKVSEAYEARGEARAYGTAALSLLNDWLALERISEDLTSDRVNAFQAGLDLLLRQADELAVSAQRLPDAAGIEKTAARIRSKVGEYTELRRQWLEASQTLGLSNDDGLKSTISAYVDNDLRQISISIFNDDINIIASNYRDYLNTFDRTYAERTREAVARMQAVVADMDWQEIEIGQAVKGLSESFAEAEKVISGLAELESRLEASGSSLRALIDQQNEALNNGLILATSEQAEQARTASTWLIVATSAAVLAVLILTLTGASRTLVRRLNQVVTLLSQVASGDLSQRLDPGNNPRDEFNKLGAATNKMLDDVSGVIDQVIEGNKTLATLQGELDTLIAQMGRKGEQIEEETEQTATAVQEISHTAVDIAQYTQSVNAATQNANGAAQSGANVVKRSADSMSALAARIQEAHDQIGQLSKTGEKVNSIVDVINGLAEQTNLLALNAAIEAARAGEAGRGFSVVADEVRSLAEKTVSATNGIAGIVDSLNRETAAITTMMKEGLVSASEGEKSAGEAAQAIDQITGSINQLAGDMNQVVSSVEGISTTTEEIAQKVEQIHGHTRETANIRQQLNRHIDRLSSQTTVLTEASQRFRL</sequence>
<keyword evidence="3 8" id="KW-1133">Transmembrane helix</keyword>